<gene>
    <name evidence="2" type="ORF">Sru01_30410</name>
</gene>
<evidence type="ECO:0008006" key="4">
    <source>
        <dbReference type="Google" id="ProtNLM"/>
    </source>
</evidence>
<dbReference type="RefSeq" id="WP_203985148.1">
    <property type="nucleotide sequence ID" value="NZ_BOOU01000044.1"/>
</dbReference>
<evidence type="ECO:0000313" key="2">
    <source>
        <dbReference type="EMBL" id="GII78059.1"/>
    </source>
</evidence>
<dbReference type="Proteomes" id="UP000655287">
    <property type="component" value="Unassembled WGS sequence"/>
</dbReference>
<proteinExistence type="predicted"/>
<comment type="caution">
    <text evidence="2">The sequence shown here is derived from an EMBL/GenBank/DDBJ whole genome shotgun (WGS) entry which is preliminary data.</text>
</comment>
<organism evidence="2 3">
    <name type="scientific">Sphaerisporangium rufum</name>
    <dbReference type="NCBI Taxonomy" id="1381558"/>
    <lineage>
        <taxon>Bacteria</taxon>
        <taxon>Bacillati</taxon>
        <taxon>Actinomycetota</taxon>
        <taxon>Actinomycetes</taxon>
        <taxon>Streptosporangiales</taxon>
        <taxon>Streptosporangiaceae</taxon>
        <taxon>Sphaerisporangium</taxon>
    </lineage>
</organism>
<evidence type="ECO:0000313" key="3">
    <source>
        <dbReference type="Proteomes" id="UP000655287"/>
    </source>
</evidence>
<dbReference type="AlphaFoldDB" id="A0A919UZS4"/>
<reference evidence="2" key="1">
    <citation type="submission" date="2021-01" db="EMBL/GenBank/DDBJ databases">
        <title>Whole genome shotgun sequence of Sphaerisporangium rufum NBRC 109079.</title>
        <authorList>
            <person name="Komaki H."/>
            <person name="Tamura T."/>
        </authorList>
    </citation>
    <scope>NUCLEOTIDE SEQUENCE</scope>
    <source>
        <strain evidence="2">NBRC 109079</strain>
    </source>
</reference>
<protein>
    <recommendedName>
        <fullName evidence="4">Secreted protein</fullName>
    </recommendedName>
</protein>
<dbReference type="EMBL" id="BOOU01000044">
    <property type="protein sequence ID" value="GII78059.1"/>
    <property type="molecule type" value="Genomic_DNA"/>
</dbReference>
<evidence type="ECO:0000256" key="1">
    <source>
        <dbReference type="SAM" id="SignalP"/>
    </source>
</evidence>
<feature type="chain" id="PRO_5037517779" description="Secreted protein" evidence="1">
    <location>
        <begin position="26"/>
        <end position="135"/>
    </location>
</feature>
<sequence>MRTSFHRASTLLLAAHMVTGPPAVAVSGTVSGAVPVAAGSTGVRTVTPAGFVYRSGRNLMLDGRAYRFAGFNAFGMTGCATGTPWTQAQLDDYFGGPPPAAMTRTWAFAHYGVDEQLQQFDCKTPPLATQQWAIG</sequence>
<accession>A0A919UZS4</accession>
<feature type="signal peptide" evidence="1">
    <location>
        <begin position="1"/>
        <end position="25"/>
    </location>
</feature>
<dbReference type="Gene3D" id="3.20.20.80">
    <property type="entry name" value="Glycosidases"/>
    <property type="match status" value="1"/>
</dbReference>
<keyword evidence="3" id="KW-1185">Reference proteome</keyword>
<name>A0A919UZS4_9ACTN</name>
<keyword evidence="1" id="KW-0732">Signal</keyword>